<evidence type="ECO:0000313" key="18">
    <source>
        <dbReference type="Proteomes" id="UP000243679"/>
    </source>
</evidence>
<evidence type="ECO:0000256" key="9">
    <source>
        <dbReference type="ARBA" id="ARBA00022741"/>
    </source>
</evidence>
<evidence type="ECO:0000256" key="12">
    <source>
        <dbReference type="ARBA" id="ARBA00023235"/>
    </source>
</evidence>
<dbReference type="GO" id="GO:0005975">
    <property type="term" value="P:carbohydrate metabolic process"/>
    <property type="evidence" value="ECO:0007669"/>
    <property type="project" value="InterPro"/>
</dbReference>
<dbReference type="InterPro" id="IPR012811">
    <property type="entry name" value="TreS_maltokin_C_dom"/>
</dbReference>
<dbReference type="OrthoDB" id="9805159at2"/>
<dbReference type="RefSeq" id="WP_096526709.1">
    <property type="nucleotide sequence ID" value="NZ_AP014836.1"/>
</dbReference>
<dbReference type="SUPFAM" id="SSF56112">
    <property type="entry name" value="Protein kinase-like (PK-like)"/>
    <property type="match status" value="1"/>
</dbReference>
<evidence type="ECO:0000256" key="15">
    <source>
        <dbReference type="ARBA" id="ARBA00049067"/>
    </source>
</evidence>
<dbReference type="SUPFAM" id="SSF51011">
    <property type="entry name" value="Glycosyl hydrolase domain"/>
    <property type="match status" value="1"/>
</dbReference>
<keyword evidence="9" id="KW-0547">Nucleotide-binding</keyword>
<sequence>MNQLEETFVWPDDPLWYKDAIIYQLHVRAFFDSNNDGTGDFRGLTQKLDYIQNLGVNTIWLLPFYPSPLRDDGYDIADYHNIYAEYGTRRDFRNFVREAHSRGLKVIIELVINHTSDQHPWFQAARKAPSGSAKRNFYVWSDTDHKFPETRIIFTDTETSNWAWDPVAKAYYWHRFFSHQPDLNHNNPAVVKAVTQVMRFWLDMGVDGLRLDAIPYLCVREGTNNENLPETHAVIKQMRSVVDTYYQNRVFLAEANQWPEDVSEYFGEGDECHMAYHFPLMPRIYMAVAQEDRHPITEIMNQTPDIPENCQWAVFLRNHDELTLEMVTDKERDYMYQTYAANARMRVNVGIRRRLAPLMDNDPAKIQLMNSLLLSMPGSPVIYYGDEIGMGDNIYLGDRNGVRTPMQWSPDRNAGFSKADPQRLYLPPIMDPVYGYEAVNIEAQNRDLFSFLNWMKRLLAVRKSVKAFGRGTLKFLRPGNRKILAYVREYGDEIVLCVANLSRHAQPVELDLSRFQGKMPIEMMGQTTFPLIGELPYLLTLPSYGFYWFKLTTSEDSYWSERQQPLLESPVLVFFDGWSSLFPDRVNPSRKRMAETLRKQLEQALRDFLASRRWFGAKGEIIERVVLQQAQEWKAEGSWLLAWVRVDSHSKSQRYFVPLAIAWGEGDEEPIRRLLPFTVAKIRRRSRLGILYDALEDIVFVRSLVMAIKQRQEIPFGAGKLKCFPTAAFEKLTSEVSVQQLERPGTEGTNSALILDEQLFFKVYRRLQEGINPELEMGRFLTESSPFSNIVPLAGALEYSGSEGESVTLALLQGFAVNQGDCWNYTIDYLKRFLAYGVARPSDEAVIEIEESAANYMRIIKILGQRTGEMHQALAKVTGDPDFDPEPITASDLSAWRKDIEQEILQTLQKIAQGSGGFSESLQIDLDRLLASKEDLLQRLDGLILTQVQAVKTRHHGDYHLGQVLVAEDDFIIIDFEGEPIRPLAERRIKHSPLRDVAGILRSFSYAAAVALHHCTVDRPEDQSLLDPLVSAWEKEVIESFLAGYSEAVESCPAYPQDSRHFWQLIELFVLEKVLYELRYELDNRPEWVGVPLGGLLRFLAEGGMRGQPV</sequence>
<comment type="similarity">
    <text evidence="2">Belongs to the glycosyl hydrolase 13 family. TreS subfamily.</text>
</comment>
<keyword evidence="12" id="KW-0413">Isomerase</keyword>
<dbReference type="GO" id="GO:0046872">
    <property type="term" value="F:metal ion binding"/>
    <property type="evidence" value="ECO:0007669"/>
    <property type="project" value="UniProtKB-KW"/>
</dbReference>
<dbReference type="PANTHER" id="PTHR10357">
    <property type="entry name" value="ALPHA-AMYLASE FAMILY MEMBER"/>
    <property type="match status" value="1"/>
</dbReference>
<dbReference type="NCBIfam" id="TIGR02456">
    <property type="entry name" value="treS_nterm"/>
    <property type="match status" value="1"/>
</dbReference>
<dbReference type="Pfam" id="PF16657">
    <property type="entry name" value="Malt_amylase_C"/>
    <property type="match status" value="1"/>
</dbReference>
<evidence type="ECO:0000256" key="8">
    <source>
        <dbReference type="ARBA" id="ARBA00022723"/>
    </source>
</evidence>
<keyword evidence="8" id="KW-0479">Metal-binding</keyword>
<dbReference type="SMART" id="SM00642">
    <property type="entry name" value="Aamy"/>
    <property type="match status" value="1"/>
</dbReference>
<dbReference type="InterPro" id="IPR045857">
    <property type="entry name" value="O16G_dom_2"/>
</dbReference>
<dbReference type="GO" id="GO:0005524">
    <property type="term" value="F:ATP binding"/>
    <property type="evidence" value="ECO:0007669"/>
    <property type="project" value="UniProtKB-KW"/>
</dbReference>
<dbReference type="InterPro" id="IPR040999">
    <property type="entry name" value="Mak_N_cap"/>
</dbReference>
<accession>A0A1Q2SM01</accession>
<keyword evidence="11" id="KW-0067">ATP-binding</keyword>
<dbReference type="Gene3D" id="2.60.40.1180">
    <property type="entry name" value="Golgi alpha-mannosidase II"/>
    <property type="match status" value="1"/>
</dbReference>
<dbReference type="Proteomes" id="UP000243679">
    <property type="component" value="Chromosome"/>
</dbReference>
<name>A0A1Q2SM01_9GAMM</name>
<dbReference type="AlphaFoldDB" id="A0A1Q2SM01"/>
<proteinExistence type="inferred from homology"/>
<dbReference type="KEGG" id="ntt:TAO_0759"/>
<dbReference type="GO" id="GO:0047471">
    <property type="term" value="F:maltose alpha-D-glucosyltransferase activity"/>
    <property type="evidence" value="ECO:0007669"/>
    <property type="project" value="UniProtKB-EC"/>
</dbReference>
<evidence type="ECO:0000256" key="3">
    <source>
        <dbReference type="ARBA" id="ARBA00006219"/>
    </source>
</evidence>
<dbReference type="SUPFAM" id="SSF51445">
    <property type="entry name" value="(Trans)glycosidases"/>
    <property type="match status" value="1"/>
</dbReference>
<dbReference type="InterPro" id="IPR011009">
    <property type="entry name" value="Kinase-like_dom_sf"/>
</dbReference>
<dbReference type="InterPro" id="IPR017853">
    <property type="entry name" value="GH"/>
</dbReference>
<dbReference type="Pfam" id="PF00128">
    <property type="entry name" value="Alpha-amylase"/>
    <property type="match status" value="1"/>
</dbReference>
<evidence type="ECO:0000256" key="11">
    <source>
        <dbReference type="ARBA" id="ARBA00022840"/>
    </source>
</evidence>
<gene>
    <name evidence="17" type="ORF">TAO_0759</name>
</gene>
<evidence type="ECO:0000256" key="4">
    <source>
        <dbReference type="ARBA" id="ARBA00011962"/>
    </source>
</evidence>
<dbReference type="InterPro" id="IPR032091">
    <property type="entry name" value="Malt_amylase-like_C"/>
</dbReference>
<evidence type="ECO:0000259" key="16">
    <source>
        <dbReference type="SMART" id="SM00642"/>
    </source>
</evidence>
<dbReference type="PANTHER" id="PTHR10357:SF219">
    <property type="entry name" value="MALTOSE ALPHA-D-GLUCOSYLTRANSFERASE"/>
    <property type="match status" value="1"/>
</dbReference>
<dbReference type="GO" id="GO:0016740">
    <property type="term" value="F:transferase activity"/>
    <property type="evidence" value="ECO:0007669"/>
    <property type="project" value="UniProtKB-KW"/>
</dbReference>
<comment type="similarity">
    <text evidence="3">Belongs to the aminoglycoside phosphotransferase family.</text>
</comment>
<dbReference type="EMBL" id="AP014836">
    <property type="protein sequence ID" value="BAW80129.1"/>
    <property type="molecule type" value="Genomic_DNA"/>
</dbReference>
<dbReference type="Gene3D" id="3.90.1200.10">
    <property type="match status" value="1"/>
</dbReference>
<evidence type="ECO:0000256" key="6">
    <source>
        <dbReference type="ARBA" id="ARBA00013882"/>
    </source>
</evidence>
<dbReference type="Gene3D" id="3.20.20.80">
    <property type="entry name" value="Glycosidases"/>
    <property type="match status" value="1"/>
</dbReference>
<evidence type="ECO:0000313" key="17">
    <source>
        <dbReference type="EMBL" id="BAW80129.1"/>
    </source>
</evidence>
<dbReference type="CDD" id="cd11334">
    <property type="entry name" value="AmyAc_TreS"/>
    <property type="match status" value="1"/>
</dbReference>
<evidence type="ECO:0000256" key="10">
    <source>
        <dbReference type="ARBA" id="ARBA00022837"/>
    </source>
</evidence>
<comment type="catalytic activity">
    <reaction evidence="15">
        <text>D-maltose + ATP = alpha-maltose 1-phosphate + ADP + H(+)</text>
        <dbReference type="Rhea" id="RHEA:31915"/>
        <dbReference type="ChEBI" id="CHEBI:15378"/>
        <dbReference type="ChEBI" id="CHEBI:17306"/>
        <dbReference type="ChEBI" id="CHEBI:30616"/>
        <dbReference type="ChEBI" id="CHEBI:63576"/>
        <dbReference type="ChEBI" id="CHEBI:456216"/>
        <dbReference type="EC" id="2.7.1.175"/>
    </reaction>
</comment>
<dbReference type="NCBIfam" id="TIGR02457">
    <property type="entry name" value="TreS_Cterm"/>
    <property type="match status" value="1"/>
</dbReference>
<evidence type="ECO:0000256" key="1">
    <source>
        <dbReference type="ARBA" id="ARBA00001595"/>
    </source>
</evidence>
<organism evidence="17 18">
    <name type="scientific">Candidatus Nitrosoglobus terrae</name>
    <dbReference type="NCBI Taxonomy" id="1630141"/>
    <lineage>
        <taxon>Bacteria</taxon>
        <taxon>Pseudomonadati</taxon>
        <taxon>Pseudomonadota</taxon>
        <taxon>Gammaproteobacteria</taxon>
        <taxon>Chromatiales</taxon>
        <taxon>Chromatiaceae</taxon>
        <taxon>Candidatus Nitrosoglobus</taxon>
    </lineage>
</organism>
<evidence type="ECO:0000256" key="2">
    <source>
        <dbReference type="ARBA" id="ARBA00005496"/>
    </source>
</evidence>
<dbReference type="InterPro" id="IPR013780">
    <property type="entry name" value="Glyco_hydro_b"/>
</dbReference>
<dbReference type="Gene3D" id="3.90.400.10">
    <property type="entry name" value="Oligo-1,6-glucosidase, Domain 2"/>
    <property type="match status" value="1"/>
</dbReference>
<evidence type="ECO:0000256" key="14">
    <source>
        <dbReference type="ARBA" id="ARBA00031378"/>
    </source>
</evidence>
<dbReference type="EC" id="2.7.1.175" evidence="4"/>
<dbReference type="EC" id="5.4.99.16" evidence="5"/>
<evidence type="ECO:0000256" key="13">
    <source>
        <dbReference type="ARBA" id="ARBA00031251"/>
    </source>
</evidence>
<comment type="catalytic activity">
    <reaction evidence="1">
        <text>D-maltose = alpha,alpha-trehalose</text>
        <dbReference type="Rhea" id="RHEA:15145"/>
        <dbReference type="ChEBI" id="CHEBI:16551"/>
        <dbReference type="ChEBI" id="CHEBI:17306"/>
        <dbReference type="EC" id="5.4.99.16"/>
    </reaction>
</comment>
<feature type="domain" description="Glycosyl hydrolase family 13 catalytic" evidence="16">
    <location>
        <begin position="24"/>
        <end position="423"/>
    </location>
</feature>
<reference evidence="17 18" key="1">
    <citation type="journal article" date="2017" name="ISME J.">
        <title>An acid-tolerant ammonia-oxidizing ?-proteobacterium from soil.</title>
        <authorList>
            <person name="Hayatsu M."/>
            <person name="Tago K."/>
            <person name="Uchiyama I."/>
            <person name="Toyoda A."/>
            <person name="Wang Y."/>
            <person name="Shimomura Y."/>
            <person name="Okubo T."/>
            <person name="Kurisu F."/>
            <person name="Hirono Y."/>
            <person name="Nonaka K."/>
            <person name="Akiyama H."/>
            <person name="Itoh T."/>
            <person name="Takami H."/>
        </authorList>
    </citation>
    <scope>NUCLEOTIDE SEQUENCE [LARGE SCALE GENOMIC DNA]</scope>
    <source>
        <strain evidence="17 18">TAO100</strain>
    </source>
</reference>
<evidence type="ECO:0000256" key="5">
    <source>
        <dbReference type="ARBA" id="ARBA00012619"/>
    </source>
</evidence>
<protein>
    <recommendedName>
        <fullName evidence="6">Maltokinase</fullName>
        <ecNumber evidence="4">2.7.1.175</ecNumber>
        <ecNumber evidence="5">5.4.99.16</ecNumber>
    </recommendedName>
    <alternativeName>
        <fullName evidence="14">Maltose alpha-D-glucosyltransferase</fullName>
    </alternativeName>
    <alternativeName>
        <fullName evidence="13">Maltose-1-phosphate synthase</fullName>
    </alternativeName>
</protein>
<dbReference type="InterPro" id="IPR006047">
    <property type="entry name" value="GH13_cat_dom"/>
</dbReference>
<dbReference type="FunFam" id="3.20.20.80:FF:000055">
    <property type="entry name" value="Trehalose synthase"/>
    <property type="match status" value="1"/>
</dbReference>
<dbReference type="Pfam" id="PF18085">
    <property type="entry name" value="Mak_N_cap"/>
    <property type="match status" value="1"/>
</dbReference>
<evidence type="ECO:0000256" key="7">
    <source>
        <dbReference type="ARBA" id="ARBA00022679"/>
    </source>
</evidence>
<keyword evidence="7" id="KW-0808">Transferase</keyword>
<keyword evidence="10" id="KW-0106">Calcium</keyword>
<dbReference type="InterPro" id="IPR012810">
    <property type="entry name" value="TreS/a-amylase_N"/>
</dbReference>
<keyword evidence="18" id="KW-1185">Reference proteome</keyword>